<keyword evidence="1" id="KW-1133">Transmembrane helix</keyword>
<gene>
    <name evidence="2" type="ORF">SAMN05446037_10813</name>
</gene>
<keyword evidence="3" id="KW-1185">Reference proteome</keyword>
<name>A0A239LHP3_9FIRM</name>
<reference evidence="2 3" key="1">
    <citation type="submission" date="2017-06" db="EMBL/GenBank/DDBJ databases">
        <authorList>
            <person name="Kim H.J."/>
            <person name="Triplett B.A."/>
        </authorList>
    </citation>
    <scope>NUCLEOTIDE SEQUENCE [LARGE SCALE GENOMIC DNA]</scope>
    <source>
        <strain evidence="2 3">SCA</strain>
    </source>
</reference>
<evidence type="ECO:0000313" key="2">
    <source>
        <dbReference type="EMBL" id="SNT29810.1"/>
    </source>
</evidence>
<organism evidence="2 3">
    <name type="scientific">Anaerovirgula multivorans</name>
    <dbReference type="NCBI Taxonomy" id="312168"/>
    <lineage>
        <taxon>Bacteria</taxon>
        <taxon>Bacillati</taxon>
        <taxon>Bacillota</taxon>
        <taxon>Clostridia</taxon>
        <taxon>Peptostreptococcales</taxon>
        <taxon>Natronincolaceae</taxon>
        <taxon>Anaerovirgula</taxon>
    </lineage>
</organism>
<evidence type="ECO:0000256" key="1">
    <source>
        <dbReference type="SAM" id="Phobius"/>
    </source>
</evidence>
<feature type="transmembrane region" description="Helical" evidence="1">
    <location>
        <begin position="15"/>
        <end position="34"/>
    </location>
</feature>
<proteinExistence type="predicted"/>
<dbReference type="AlphaFoldDB" id="A0A239LHP3"/>
<evidence type="ECO:0000313" key="3">
    <source>
        <dbReference type="Proteomes" id="UP000198304"/>
    </source>
</evidence>
<keyword evidence="1" id="KW-0812">Transmembrane</keyword>
<sequence>MNKLLNELLEKNKKMQAIIFFGIIIVVVAYSLHIDRFTRMTSFIAVMSAWGGRLAYILYLYLKSSDARIK</sequence>
<keyword evidence="1" id="KW-0472">Membrane</keyword>
<protein>
    <submittedName>
        <fullName evidence="2">Uncharacterized protein</fullName>
    </submittedName>
</protein>
<dbReference type="RefSeq" id="WP_089285670.1">
    <property type="nucleotide sequence ID" value="NZ_FZOJ01000081.1"/>
</dbReference>
<accession>A0A239LHP3</accession>
<dbReference type="Proteomes" id="UP000198304">
    <property type="component" value="Unassembled WGS sequence"/>
</dbReference>
<feature type="transmembrane region" description="Helical" evidence="1">
    <location>
        <begin position="40"/>
        <end position="62"/>
    </location>
</feature>
<dbReference type="EMBL" id="FZOJ01000081">
    <property type="protein sequence ID" value="SNT29810.1"/>
    <property type="molecule type" value="Genomic_DNA"/>
</dbReference>